<evidence type="ECO:0000313" key="1">
    <source>
        <dbReference type="EMBL" id="AGA79760.1"/>
    </source>
</evidence>
<dbReference type="HOGENOM" id="CLU_2600464_0_0_10"/>
<gene>
    <name evidence="1" type="ordered locus">Echvi_3544</name>
</gene>
<protein>
    <submittedName>
        <fullName evidence="1">Uncharacterized protein</fullName>
    </submittedName>
</protein>
<reference evidence="2" key="1">
    <citation type="submission" date="2012-02" db="EMBL/GenBank/DDBJ databases">
        <title>The complete genome of Echinicola vietnamensis DSM 17526.</title>
        <authorList>
            <person name="Lucas S."/>
            <person name="Copeland A."/>
            <person name="Lapidus A."/>
            <person name="Glavina del Rio T."/>
            <person name="Dalin E."/>
            <person name="Tice H."/>
            <person name="Bruce D."/>
            <person name="Goodwin L."/>
            <person name="Pitluck S."/>
            <person name="Peters L."/>
            <person name="Ovchinnikova G."/>
            <person name="Teshima H."/>
            <person name="Kyrpides N."/>
            <person name="Mavromatis K."/>
            <person name="Ivanova N."/>
            <person name="Brettin T."/>
            <person name="Detter J.C."/>
            <person name="Han C."/>
            <person name="Larimer F."/>
            <person name="Land M."/>
            <person name="Hauser L."/>
            <person name="Markowitz V."/>
            <person name="Cheng J.-F."/>
            <person name="Hugenholtz P."/>
            <person name="Woyke T."/>
            <person name="Wu D."/>
            <person name="Brambilla E."/>
            <person name="Klenk H.-P."/>
            <person name="Eisen J.A."/>
        </authorList>
    </citation>
    <scope>NUCLEOTIDE SEQUENCE [LARGE SCALE GENOMIC DNA]</scope>
    <source>
        <strain evidence="2">DSM 17526 / LMG 23754 / KMM 6221</strain>
    </source>
</reference>
<dbReference type="AlphaFoldDB" id="L0G4K5"/>
<evidence type="ECO:0000313" key="2">
    <source>
        <dbReference type="Proteomes" id="UP000010796"/>
    </source>
</evidence>
<dbReference type="KEGG" id="evi:Echvi_3544"/>
<accession>L0G4K5</accession>
<dbReference type="EMBL" id="CP003346">
    <property type="protein sequence ID" value="AGA79760.1"/>
    <property type="molecule type" value="Genomic_DNA"/>
</dbReference>
<keyword evidence="2" id="KW-1185">Reference proteome</keyword>
<organism evidence="1 2">
    <name type="scientific">Echinicola vietnamensis (strain DSM 17526 / LMG 23754 / KMM 6221)</name>
    <dbReference type="NCBI Taxonomy" id="926556"/>
    <lineage>
        <taxon>Bacteria</taxon>
        <taxon>Pseudomonadati</taxon>
        <taxon>Bacteroidota</taxon>
        <taxon>Cytophagia</taxon>
        <taxon>Cytophagales</taxon>
        <taxon>Cyclobacteriaceae</taxon>
        <taxon>Echinicola</taxon>
    </lineage>
</organism>
<proteinExistence type="predicted"/>
<dbReference type="STRING" id="926556.Echvi_3544"/>
<sequence length="79" mass="9002">MTIAPGMLTSQYVFMSPFPCTKLFISNTISISGKYFRRFLHNIKVENNPTVLLFISPYIIYEEHFSIFAPHVPAFLGGV</sequence>
<name>L0G4K5_ECHVK</name>
<dbReference type="Proteomes" id="UP000010796">
    <property type="component" value="Chromosome"/>
</dbReference>